<comment type="caution">
    <text evidence="1">The sequence shown here is derived from an EMBL/GenBank/DDBJ whole genome shotgun (WGS) entry which is preliminary data.</text>
</comment>
<dbReference type="OrthoDB" id="8444614at2"/>
<name>A0A4V3IWL2_9MICO</name>
<evidence type="ECO:0000313" key="2">
    <source>
        <dbReference type="Proteomes" id="UP000298468"/>
    </source>
</evidence>
<organism evidence="1 2">
    <name type="scientific">Cryobacterium lactosi</name>
    <dbReference type="NCBI Taxonomy" id="1259202"/>
    <lineage>
        <taxon>Bacteria</taxon>
        <taxon>Bacillati</taxon>
        <taxon>Actinomycetota</taxon>
        <taxon>Actinomycetes</taxon>
        <taxon>Micrococcales</taxon>
        <taxon>Microbacteriaceae</taxon>
        <taxon>Cryobacterium</taxon>
    </lineage>
</organism>
<dbReference type="RefSeq" id="WP_134642064.1">
    <property type="nucleotide sequence ID" value="NZ_SOHM01000034.1"/>
</dbReference>
<dbReference type="Proteomes" id="UP000298468">
    <property type="component" value="Unassembled WGS sequence"/>
</dbReference>
<accession>A0A4V3IWL2</accession>
<gene>
    <name evidence="1" type="ORF">E3T61_17155</name>
</gene>
<reference evidence="1 2" key="1">
    <citation type="submission" date="2019-03" db="EMBL/GenBank/DDBJ databases">
        <title>Genomics of glacier-inhabiting Cryobacterium strains.</title>
        <authorList>
            <person name="Liu Q."/>
            <person name="Xin Y.-H."/>
        </authorList>
    </citation>
    <scope>NUCLEOTIDE SEQUENCE [LARGE SCALE GENOMIC DNA]</scope>
    <source>
        <strain evidence="1 2">Sr59</strain>
    </source>
</reference>
<proteinExistence type="predicted"/>
<protein>
    <submittedName>
        <fullName evidence="1">Uncharacterized protein</fullName>
    </submittedName>
</protein>
<evidence type="ECO:0000313" key="1">
    <source>
        <dbReference type="EMBL" id="TFD85852.1"/>
    </source>
</evidence>
<sequence length="278" mass="28957">MLGLAVALAAVVTGIVAFAKHRTRLRIPRSGVGVARDPLASRTLDGALDGLTLLLGRSGRTRPGIVLVTIDTESIRLRLSTPCPNPPAPWCATANDTIWSRPAAGIRPSPPATPGSHGITGMVTVSNANGVVTLLDLSEARGLVFLEGDRPDLVRLAEGWVDDFIRNPWSYGLPVLLVGRDEGPSGGPVSATTAAELLETVTRGGAGLAVVDEPLTGQVSVGLRRALESPDCRWAVVSIAGAEGARWRFTVQADGSMTSEVFPADQPTALHDGSARAL</sequence>
<dbReference type="AlphaFoldDB" id="A0A4V3IWL2"/>
<dbReference type="EMBL" id="SOHM01000034">
    <property type="protein sequence ID" value="TFD85852.1"/>
    <property type="molecule type" value="Genomic_DNA"/>
</dbReference>
<keyword evidence="2" id="KW-1185">Reference proteome</keyword>